<accession>A0A378APM8</accession>
<dbReference type="EMBL" id="UGMD01000002">
    <property type="protein sequence ID" value="STV15990.1"/>
    <property type="molecule type" value="Genomic_DNA"/>
</dbReference>
<evidence type="ECO:0000313" key="2">
    <source>
        <dbReference type="Proteomes" id="UP000255192"/>
    </source>
</evidence>
<proteinExistence type="predicted"/>
<gene>
    <name evidence="1" type="primary">xylB_5</name>
    <name evidence="1" type="ORF">NCTC204_04274</name>
</gene>
<protein>
    <submittedName>
        <fullName evidence="1">Xylulose kinase</fullName>
        <ecNumber evidence="1">2.7.1.17</ecNumber>
    </submittedName>
</protein>
<sequence>MLSAASCLQWFCRLTGTTEVALLAEIAELSEEDKANAPFFLPYLSGNEPRITILTPAASSGA</sequence>
<keyword evidence="1" id="KW-0418">Kinase</keyword>
<name>A0A378APM8_KLEPN</name>
<dbReference type="Proteomes" id="UP000255192">
    <property type="component" value="Unassembled WGS sequence"/>
</dbReference>
<dbReference type="AlphaFoldDB" id="A0A378APM8"/>
<dbReference type="EC" id="2.7.1.17" evidence="1"/>
<evidence type="ECO:0000313" key="1">
    <source>
        <dbReference type="EMBL" id="STV15990.1"/>
    </source>
</evidence>
<keyword evidence="1" id="KW-0808">Transferase</keyword>
<organism evidence="1 2">
    <name type="scientific">Klebsiella pneumoniae</name>
    <dbReference type="NCBI Taxonomy" id="573"/>
    <lineage>
        <taxon>Bacteria</taxon>
        <taxon>Pseudomonadati</taxon>
        <taxon>Pseudomonadota</taxon>
        <taxon>Gammaproteobacteria</taxon>
        <taxon>Enterobacterales</taxon>
        <taxon>Enterobacteriaceae</taxon>
        <taxon>Klebsiella/Raoultella group</taxon>
        <taxon>Klebsiella</taxon>
        <taxon>Klebsiella pneumoniae complex</taxon>
    </lineage>
</organism>
<dbReference type="GO" id="GO:0004856">
    <property type="term" value="F:D-xylulokinase activity"/>
    <property type="evidence" value="ECO:0007669"/>
    <property type="project" value="UniProtKB-EC"/>
</dbReference>
<reference evidence="1 2" key="1">
    <citation type="submission" date="2018-06" db="EMBL/GenBank/DDBJ databases">
        <authorList>
            <consortium name="Pathogen Informatics"/>
            <person name="Doyle S."/>
        </authorList>
    </citation>
    <scope>NUCLEOTIDE SEQUENCE [LARGE SCALE GENOMIC DNA]</scope>
    <source>
        <strain evidence="1 2">NCTC204</strain>
    </source>
</reference>